<dbReference type="STRING" id="40998.A0A2P7YMM8"/>
<feature type="region of interest" description="Disordered" evidence="1">
    <location>
        <begin position="33"/>
        <end position="53"/>
    </location>
</feature>
<evidence type="ECO:0000313" key="4">
    <source>
        <dbReference type="Proteomes" id="UP000243723"/>
    </source>
</evidence>
<sequence length="571" mass="65926">MRSAQADKPRRKGKRLYRDADWDQIRTYLKNNLAKADQTAPPTNAGELEREADDTTTTITRVLEELIPRARESPYNKRWWTRELTELRDERTFHNAIDRQKRDHWKDFLDNPENVWKAARYAKKRDTTTQMPDLVIGEERAKTDTRKAEVLMEAFFLVPPEPEEGTRYDRRPGRSPEWPELTMHEIETAIFKSSRDKAPGPDEITFRAWGEMWPVVGPHLFKLYKASLELGHVPSSWKTVKIVVLRKLGKADYTIPKAYRPISLIPTISKGLEAVIAARLSYIAERYKLLPENHFGARPKRSAEQALNLVIEKIYQAWRKRKILTLVSFDVKGAFNGVHAHVLEQRLRARRVPEQAVQWIRNFCSERRAKVTLGSYESEPRDIEYPGIPQGSPLSPLLYIFYNADLVEKAIDEKGRAIGFVDDFNAWVVGEDEIQTTRLIQSTVIPHAERWAKQSGAIFETDKTSLIHFTRSKTCNDRRPLYFGNDEIKPQDCVKVLGVILDKKLTMHPHVTNVAKKATYACIALRSIKGVRPAQAHGKRENWTPDIKVVKATIEFLQSTGRLEYKHMPDD</sequence>
<evidence type="ECO:0000313" key="3">
    <source>
        <dbReference type="EMBL" id="PSK37231.1"/>
    </source>
</evidence>
<dbReference type="SUPFAM" id="SSF56672">
    <property type="entry name" value="DNA/RNA polymerases"/>
    <property type="match status" value="1"/>
</dbReference>
<gene>
    <name evidence="3" type="ORF">B9Z65_1973</name>
</gene>
<accession>A0A2P7YMM8</accession>
<dbReference type="Pfam" id="PF00078">
    <property type="entry name" value="RVT_1"/>
    <property type="match status" value="1"/>
</dbReference>
<evidence type="ECO:0000256" key="1">
    <source>
        <dbReference type="SAM" id="MobiDB-lite"/>
    </source>
</evidence>
<dbReference type="EMBL" id="NHZQ01000412">
    <property type="protein sequence ID" value="PSK37231.1"/>
    <property type="molecule type" value="Genomic_DNA"/>
</dbReference>
<dbReference type="CDD" id="cd01650">
    <property type="entry name" value="RT_nLTR_like"/>
    <property type="match status" value="1"/>
</dbReference>
<dbReference type="OrthoDB" id="3261222at2759"/>
<feature type="domain" description="Reverse transcriptase" evidence="2">
    <location>
        <begin position="226"/>
        <end position="501"/>
    </location>
</feature>
<protein>
    <recommendedName>
        <fullName evidence="2">Reverse transcriptase domain-containing protein</fullName>
    </recommendedName>
</protein>
<keyword evidence="4" id="KW-1185">Reference proteome</keyword>
<evidence type="ECO:0000259" key="2">
    <source>
        <dbReference type="PROSITE" id="PS50878"/>
    </source>
</evidence>
<dbReference type="AlphaFoldDB" id="A0A2P7YMM8"/>
<dbReference type="InterPro" id="IPR043502">
    <property type="entry name" value="DNA/RNA_pol_sf"/>
</dbReference>
<proteinExistence type="predicted"/>
<dbReference type="Proteomes" id="UP000243723">
    <property type="component" value="Unassembled WGS sequence"/>
</dbReference>
<organism evidence="3 4">
    <name type="scientific">Elsinoe australis</name>
    <dbReference type="NCBI Taxonomy" id="40998"/>
    <lineage>
        <taxon>Eukaryota</taxon>
        <taxon>Fungi</taxon>
        <taxon>Dikarya</taxon>
        <taxon>Ascomycota</taxon>
        <taxon>Pezizomycotina</taxon>
        <taxon>Dothideomycetes</taxon>
        <taxon>Dothideomycetidae</taxon>
        <taxon>Myriangiales</taxon>
        <taxon>Elsinoaceae</taxon>
        <taxon>Elsinoe</taxon>
    </lineage>
</organism>
<dbReference type="InterPro" id="IPR000477">
    <property type="entry name" value="RT_dom"/>
</dbReference>
<dbReference type="PROSITE" id="PS50878">
    <property type="entry name" value="RT_POL"/>
    <property type="match status" value="1"/>
</dbReference>
<dbReference type="PANTHER" id="PTHR33481">
    <property type="entry name" value="REVERSE TRANSCRIPTASE"/>
    <property type="match status" value="1"/>
</dbReference>
<name>A0A2P7YMM8_9PEZI</name>
<comment type="caution">
    <text evidence="3">The sequence shown here is derived from an EMBL/GenBank/DDBJ whole genome shotgun (WGS) entry which is preliminary data.</text>
</comment>
<reference evidence="3 4" key="1">
    <citation type="submission" date="2017-05" db="EMBL/GenBank/DDBJ databases">
        <title>Draft genome sequence of Elsinoe australis.</title>
        <authorList>
            <person name="Cheng Q."/>
        </authorList>
    </citation>
    <scope>NUCLEOTIDE SEQUENCE [LARGE SCALE GENOMIC DNA]</scope>
    <source>
        <strain evidence="3 4">NL1</strain>
    </source>
</reference>
<dbReference type="PANTHER" id="PTHR33481:SF1">
    <property type="entry name" value="ENDONUCLEASE_EXONUCLEASE_PHOSPHATASE DOMAIN-CONTAINING PROTEIN-RELATED"/>
    <property type="match status" value="1"/>
</dbReference>